<reference evidence="2" key="1">
    <citation type="journal article" date="2017" name="bioRxiv">
        <title>Comparative analysis of the genomes of Stylophora pistillata and Acropora digitifera provides evidence for extensive differences between species of corals.</title>
        <authorList>
            <person name="Voolstra C.R."/>
            <person name="Li Y."/>
            <person name="Liew Y.J."/>
            <person name="Baumgarten S."/>
            <person name="Zoccola D."/>
            <person name="Flot J.-F."/>
            <person name="Tambutte S."/>
            <person name="Allemand D."/>
            <person name="Aranda M."/>
        </authorList>
    </citation>
    <scope>NUCLEOTIDE SEQUENCE [LARGE SCALE GENOMIC DNA]</scope>
</reference>
<sequence length="477" mass="54679">MPSASSCRCDARAYLHAHCYCSVYNCNGKAVSRSTYHDHRKASQESDIANGNDLRATAAAGGETPGTAECYSNHGWTYKNIELFNKLAWRHNILVEETFGLEACVITEHNLIHVADDIYRFSSPDNYWVFDLERAVKRYVNQSTNHRNIEKTYSDNETRREVLQNLDISRKGKSTPVLTLKEIDSGIKLKQVPSLDKGNHLIVHVHDNLIDVQDGILIGRKNKEFQVISESQRQEIFQDISNRGAEIEYYTFPSVTKRCKSLLKPGKEPGVPHVLYRKGENAMLWVNNEERTGRISDIHSVIIQNGDITETVHLFVEVQLYQHVTDDNGHPKYHPGSQSQYLCLSQTIQMVNSIDVFRKVILYVDRSLPHQVVLIDFDMPSLPSQKEFVVVPFYPKKHDMVLILGENDVQWIAKIITVQEGDKMVGLHFLKEHPRWPGGKKFIKESSTIHSVHWDCIVKDLQGTWMPNGMWELKETL</sequence>
<dbReference type="Proteomes" id="UP000225706">
    <property type="component" value="Unassembled WGS sequence"/>
</dbReference>
<keyword evidence="2" id="KW-1185">Reference proteome</keyword>
<organism evidence="1 2">
    <name type="scientific">Stylophora pistillata</name>
    <name type="common">Smooth cauliflower coral</name>
    <dbReference type="NCBI Taxonomy" id="50429"/>
    <lineage>
        <taxon>Eukaryota</taxon>
        <taxon>Metazoa</taxon>
        <taxon>Cnidaria</taxon>
        <taxon>Anthozoa</taxon>
        <taxon>Hexacorallia</taxon>
        <taxon>Scleractinia</taxon>
        <taxon>Astrocoeniina</taxon>
        <taxon>Pocilloporidae</taxon>
        <taxon>Stylophora</taxon>
    </lineage>
</organism>
<gene>
    <name evidence="1" type="ORF">AWC38_SpisGene10165</name>
</gene>
<dbReference type="AlphaFoldDB" id="A0A2B4S8V6"/>
<name>A0A2B4S8V6_STYPI</name>
<evidence type="ECO:0000313" key="1">
    <source>
        <dbReference type="EMBL" id="PFX25230.1"/>
    </source>
</evidence>
<evidence type="ECO:0000313" key="2">
    <source>
        <dbReference type="Proteomes" id="UP000225706"/>
    </source>
</evidence>
<dbReference type="EMBL" id="LSMT01000156">
    <property type="protein sequence ID" value="PFX25230.1"/>
    <property type="molecule type" value="Genomic_DNA"/>
</dbReference>
<comment type="caution">
    <text evidence="1">The sequence shown here is derived from an EMBL/GenBank/DDBJ whole genome shotgun (WGS) entry which is preliminary data.</text>
</comment>
<accession>A0A2B4S8V6</accession>
<protein>
    <submittedName>
        <fullName evidence="1">Uncharacterized protein</fullName>
    </submittedName>
</protein>
<proteinExistence type="predicted"/>
<dbReference type="OrthoDB" id="5964662at2759"/>